<keyword evidence="4 9" id="KW-0456">Lyase</keyword>
<comment type="similarity">
    <text evidence="2">Belongs to the DeoC/FbaB aldolase family. DeoC type 2 subfamily.</text>
</comment>
<dbReference type="InterPro" id="IPR013785">
    <property type="entry name" value="Aldolase_TIM"/>
</dbReference>
<gene>
    <name evidence="9" type="primary">deoC</name>
    <name evidence="9" type="ORF">NCTC11532_01600</name>
</gene>
<dbReference type="InterPro" id="IPR002915">
    <property type="entry name" value="DeoC/FbaB/LacD_aldolase"/>
</dbReference>
<reference evidence="9 10" key="1">
    <citation type="submission" date="2018-06" db="EMBL/GenBank/DDBJ databases">
        <authorList>
            <consortium name="Pathogen Informatics"/>
            <person name="Doyle S."/>
        </authorList>
    </citation>
    <scope>NUCLEOTIDE SEQUENCE [LARGE SCALE GENOMIC DNA]</scope>
    <source>
        <strain evidence="9 10">NCTC11532</strain>
    </source>
</reference>
<dbReference type="Gene3D" id="3.20.20.70">
    <property type="entry name" value="Aldolase class I"/>
    <property type="match status" value="1"/>
</dbReference>
<dbReference type="AlphaFoldDB" id="A0A378LRN2"/>
<dbReference type="PANTHER" id="PTHR10889">
    <property type="entry name" value="DEOXYRIBOSE-PHOSPHATE ALDOLASE"/>
    <property type="match status" value="1"/>
</dbReference>
<dbReference type="GO" id="GO:0005737">
    <property type="term" value="C:cytoplasm"/>
    <property type="evidence" value="ECO:0007669"/>
    <property type="project" value="InterPro"/>
</dbReference>
<evidence type="ECO:0000256" key="6">
    <source>
        <dbReference type="ARBA" id="ARBA00031814"/>
    </source>
</evidence>
<evidence type="ECO:0000256" key="1">
    <source>
        <dbReference type="ARBA" id="ARBA00004816"/>
    </source>
</evidence>
<dbReference type="RefSeq" id="WP_031565584.1">
    <property type="nucleotide sequence ID" value="NZ_CAAAIS010000003.1"/>
</dbReference>
<dbReference type="Proteomes" id="UP000255297">
    <property type="component" value="Unassembled WGS sequence"/>
</dbReference>
<dbReference type="EMBL" id="UGPB01000001">
    <property type="protein sequence ID" value="STY29414.1"/>
    <property type="molecule type" value="Genomic_DNA"/>
</dbReference>
<dbReference type="GO" id="GO:0004139">
    <property type="term" value="F:deoxyribose-phosphate aldolase activity"/>
    <property type="evidence" value="ECO:0007669"/>
    <property type="project" value="UniProtKB-EC"/>
</dbReference>
<dbReference type="STRING" id="1122170.GCA_000701265_00887"/>
<dbReference type="EC" id="4.1.2.4" evidence="3"/>
<proteinExistence type="inferred from homology"/>
<dbReference type="SMART" id="SM01133">
    <property type="entry name" value="DeoC"/>
    <property type="match status" value="1"/>
</dbReference>
<evidence type="ECO:0000256" key="8">
    <source>
        <dbReference type="ARBA" id="ARBA00048791"/>
    </source>
</evidence>
<keyword evidence="5" id="KW-0704">Schiff base</keyword>
<keyword evidence="10" id="KW-1185">Reference proteome</keyword>
<dbReference type="Pfam" id="PF01791">
    <property type="entry name" value="DeoC"/>
    <property type="match status" value="1"/>
</dbReference>
<dbReference type="GO" id="GO:0016052">
    <property type="term" value="P:carbohydrate catabolic process"/>
    <property type="evidence" value="ECO:0007669"/>
    <property type="project" value="TreeGrafter"/>
</dbReference>
<comment type="catalytic activity">
    <reaction evidence="8">
        <text>2-deoxy-D-ribose 5-phosphate = D-glyceraldehyde 3-phosphate + acetaldehyde</text>
        <dbReference type="Rhea" id="RHEA:12821"/>
        <dbReference type="ChEBI" id="CHEBI:15343"/>
        <dbReference type="ChEBI" id="CHEBI:59776"/>
        <dbReference type="ChEBI" id="CHEBI:62877"/>
        <dbReference type="EC" id="4.1.2.4"/>
    </reaction>
</comment>
<dbReference type="SUPFAM" id="SSF51569">
    <property type="entry name" value="Aldolase"/>
    <property type="match status" value="1"/>
</dbReference>
<dbReference type="InterPro" id="IPR011343">
    <property type="entry name" value="DeoC"/>
</dbReference>
<organism evidence="9 10">
    <name type="scientific">Legionella wadsworthii</name>
    <dbReference type="NCBI Taxonomy" id="28088"/>
    <lineage>
        <taxon>Bacteria</taxon>
        <taxon>Pseudomonadati</taxon>
        <taxon>Pseudomonadota</taxon>
        <taxon>Gammaproteobacteria</taxon>
        <taxon>Legionellales</taxon>
        <taxon>Legionellaceae</taxon>
        <taxon>Legionella</taxon>
    </lineage>
</organism>
<evidence type="ECO:0000313" key="10">
    <source>
        <dbReference type="Proteomes" id="UP000255297"/>
    </source>
</evidence>
<dbReference type="PIRSF" id="PIRSF001357">
    <property type="entry name" value="DeoC"/>
    <property type="match status" value="1"/>
</dbReference>
<dbReference type="OrthoDB" id="6579831at2"/>
<comment type="pathway">
    <text evidence="1">Carbohydrate degradation; 2-deoxy-D-ribose 1-phosphate degradation; D-glyceraldehyde 3-phosphate and acetaldehyde from 2-deoxy-alpha-D-ribose 1-phosphate: step 2/2.</text>
</comment>
<evidence type="ECO:0000256" key="7">
    <source>
        <dbReference type="ARBA" id="ARBA00032755"/>
    </source>
</evidence>
<evidence type="ECO:0000256" key="3">
    <source>
        <dbReference type="ARBA" id="ARBA00012515"/>
    </source>
</evidence>
<protein>
    <recommendedName>
        <fullName evidence="3">deoxyribose-phosphate aldolase</fullName>
        <ecNumber evidence="3">4.1.2.4</ecNumber>
    </recommendedName>
    <alternativeName>
        <fullName evidence="7">2-deoxy-D-ribose 5-phosphate aldolase</fullName>
    </alternativeName>
    <alternativeName>
        <fullName evidence="6">Phosphodeoxyriboaldolase</fullName>
    </alternativeName>
</protein>
<sequence>MSLEVHFNEVMEELLGAQAQNHRASEQLIHSIDLTLLDDLATSNSLSQLKFLANQNQVAAICVYLQHLDQFQSDNDVKLATVINFPHGNENLDYSLASVEKAILLGVSEIDYVLPYSMYLEGKKQEALNHCCAVAQLSKQHNMTLKIIIETGAFPEMRSIYDVSIALVETGCHFLKTSTGKIPTGACLTSVFAILSAIKDTKAHCGIKISGGVKQPQQAYHYAKLAELMMGKQISPNWFRIGASSLLEELLKIN</sequence>
<accession>A0A378LRN2</accession>
<evidence type="ECO:0000313" key="9">
    <source>
        <dbReference type="EMBL" id="STY29414.1"/>
    </source>
</evidence>
<dbReference type="GO" id="GO:0009264">
    <property type="term" value="P:deoxyribonucleotide catabolic process"/>
    <property type="evidence" value="ECO:0007669"/>
    <property type="project" value="InterPro"/>
</dbReference>
<evidence type="ECO:0000256" key="5">
    <source>
        <dbReference type="ARBA" id="ARBA00023270"/>
    </source>
</evidence>
<evidence type="ECO:0000256" key="4">
    <source>
        <dbReference type="ARBA" id="ARBA00023239"/>
    </source>
</evidence>
<dbReference type="PANTHER" id="PTHR10889:SF3">
    <property type="entry name" value="DEOXYRIBOSE-PHOSPHATE ALDOLASE"/>
    <property type="match status" value="1"/>
</dbReference>
<evidence type="ECO:0000256" key="2">
    <source>
        <dbReference type="ARBA" id="ARBA00009473"/>
    </source>
</evidence>
<name>A0A378LRN2_9GAMM</name>